<dbReference type="eggNOG" id="COG0237">
    <property type="taxonomic scope" value="Bacteria"/>
</dbReference>
<dbReference type="UniPathway" id="UPA00241">
    <property type="reaction ID" value="UER00356"/>
</dbReference>
<sequence length="195" mass="23136">MKYINNPYIVGLTGGIGSGKSTISKMFKKFNIPIIESDLVAKNIIFFKKDIYKKIKSKVGMNTKLKNKNFVLREYIFESSHNLLWINQLIHPIVIRKIKNIIKKYTKFPYIIWVSPLLIENNLQFFVDRVLLINVDPDLQLKRASLRDKLEKEKIFKIFNFQISQENRLQYAHDVINNYNLDTVKKKVFFYTNII</sequence>
<reference evidence="7 8" key="1">
    <citation type="journal article" date="2012" name="MBio">
        <title>Insight into the transmission biology and species-specific functional capabilities of tsetse (Diptera: glossinidae) obligate symbiont wigglesworthia.</title>
        <authorList>
            <person name="Rio R.V."/>
            <person name="Symula R.E."/>
            <person name="Wang J."/>
            <person name="Lohs C."/>
            <person name="Wu Y.N."/>
            <person name="Snyder A.K."/>
            <person name="Bjornson R.D."/>
            <person name="Oshima K."/>
            <person name="Biehl B.S."/>
            <person name="Perna N.T."/>
            <person name="Hattori M."/>
            <person name="Aksoy S."/>
        </authorList>
    </citation>
    <scope>NUCLEOTIDE SEQUENCE [LARGE SCALE GENOMIC DNA]</scope>
    <source>
        <strain evidence="7">WGM</strain>
    </source>
</reference>
<dbReference type="HAMAP" id="MF_00376">
    <property type="entry name" value="Dephospho_CoA_kinase"/>
    <property type="match status" value="1"/>
</dbReference>
<evidence type="ECO:0000256" key="2">
    <source>
        <dbReference type="ARBA" id="ARBA00022741"/>
    </source>
</evidence>
<dbReference type="PROSITE" id="PS51219">
    <property type="entry name" value="DPCK"/>
    <property type="match status" value="1"/>
</dbReference>
<evidence type="ECO:0000256" key="4">
    <source>
        <dbReference type="ARBA" id="ARBA00022993"/>
    </source>
</evidence>
<feature type="binding site" evidence="5">
    <location>
        <begin position="17"/>
        <end position="22"/>
    </location>
    <ligand>
        <name>ATP</name>
        <dbReference type="ChEBI" id="CHEBI:30616"/>
    </ligand>
</feature>
<evidence type="ECO:0000313" key="8">
    <source>
        <dbReference type="Proteomes" id="UP000009061"/>
    </source>
</evidence>
<dbReference type="AlphaFoldDB" id="H6Q5C1"/>
<name>H6Q5C1_WIGGL</name>
<dbReference type="RefSeq" id="WP_014354345.1">
    <property type="nucleotide sequence ID" value="NC_016893.1"/>
</dbReference>
<keyword evidence="3 5" id="KW-0067">ATP-binding</keyword>
<dbReference type="GO" id="GO:0005524">
    <property type="term" value="F:ATP binding"/>
    <property type="evidence" value="ECO:0007669"/>
    <property type="project" value="UniProtKB-UniRule"/>
</dbReference>
<protein>
    <recommendedName>
        <fullName evidence="5 6">Dephospho-CoA kinase</fullName>
        <ecNumber evidence="5 6">2.7.1.24</ecNumber>
    </recommendedName>
    <alternativeName>
        <fullName evidence="5">Dephosphocoenzyme A kinase</fullName>
    </alternativeName>
</protein>
<gene>
    <name evidence="5 7" type="primary">coaE</name>
    <name evidence="7" type="synonym">yacE</name>
    <name evidence="7" type="ORF">WIGMOR_0592</name>
</gene>
<keyword evidence="5 7" id="KW-0418">Kinase</keyword>
<evidence type="ECO:0000256" key="1">
    <source>
        <dbReference type="ARBA" id="ARBA00009018"/>
    </source>
</evidence>
<dbReference type="Pfam" id="PF01121">
    <property type="entry name" value="CoaE"/>
    <property type="match status" value="1"/>
</dbReference>
<keyword evidence="4 5" id="KW-0173">Coenzyme A biosynthesis</keyword>
<evidence type="ECO:0000256" key="6">
    <source>
        <dbReference type="NCBIfam" id="TIGR00152"/>
    </source>
</evidence>
<comment type="similarity">
    <text evidence="1 5">Belongs to the CoaE family.</text>
</comment>
<keyword evidence="5" id="KW-0963">Cytoplasm</keyword>
<dbReference type="NCBIfam" id="TIGR00152">
    <property type="entry name" value="dephospho-CoA kinase"/>
    <property type="match status" value="1"/>
</dbReference>
<keyword evidence="5" id="KW-0808">Transferase</keyword>
<dbReference type="InterPro" id="IPR027417">
    <property type="entry name" value="P-loop_NTPase"/>
</dbReference>
<dbReference type="PANTHER" id="PTHR10695">
    <property type="entry name" value="DEPHOSPHO-COA KINASE-RELATED"/>
    <property type="match status" value="1"/>
</dbReference>
<evidence type="ECO:0000256" key="5">
    <source>
        <dbReference type="HAMAP-Rule" id="MF_00376"/>
    </source>
</evidence>
<keyword evidence="2 5" id="KW-0547">Nucleotide-binding</keyword>
<comment type="function">
    <text evidence="5">Catalyzes the phosphorylation of the 3'-hydroxyl group of dephosphocoenzyme A to form coenzyme A.</text>
</comment>
<dbReference type="EMBL" id="CP003315">
    <property type="protein sequence ID" value="AFA41406.1"/>
    <property type="molecule type" value="Genomic_DNA"/>
</dbReference>
<evidence type="ECO:0000256" key="3">
    <source>
        <dbReference type="ARBA" id="ARBA00022840"/>
    </source>
</evidence>
<proteinExistence type="inferred from homology"/>
<dbReference type="GO" id="GO:0005737">
    <property type="term" value="C:cytoplasm"/>
    <property type="evidence" value="ECO:0007669"/>
    <property type="project" value="UniProtKB-SubCell"/>
</dbReference>
<dbReference type="Gene3D" id="3.40.50.300">
    <property type="entry name" value="P-loop containing nucleotide triphosphate hydrolases"/>
    <property type="match status" value="1"/>
</dbReference>
<dbReference type="GO" id="GO:0004140">
    <property type="term" value="F:dephospho-CoA kinase activity"/>
    <property type="evidence" value="ECO:0007669"/>
    <property type="project" value="UniProtKB-UniRule"/>
</dbReference>
<dbReference type="EC" id="2.7.1.24" evidence="5 6"/>
<accession>H6Q5C1</accession>
<dbReference type="KEGG" id="wgl:WIGMOR_0592"/>
<organism evidence="7 8">
    <name type="scientific">Wigglesworthia glossinidia endosymbiont of Glossina morsitans morsitans</name>
    <name type="common">Yale colony</name>
    <dbReference type="NCBI Taxonomy" id="1142511"/>
    <lineage>
        <taxon>Bacteria</taxon>
        <taxon>Pseudomonadati</taxon>
        <taxon>Pseudomonadota</taxon>
        <taxon>Gammaproteobacteria</taxon>
        <taxon>Enterobacterales</taxon>
        <taxon>Erwiniaceae</taxon>
        <taxon>Wigglesworthia</taxon>
    </lineage>
</organism>
<dbReference type="GO" id="GO:0015937">
    <property type="term" value="P:coenzyme A biosynthetic process"/>
    <property type="evidence" value="ECO:0007669"/>
    <property type="project" value="UniProtKB-UniRule"/>
</dbReference>
<dbReference type="InterPro" id="IPR001977">
    <property type="entry name" value="Depp_CoAkinase"/>
</dbReference>
<keyword evidence="8" id="KW-1185">Reference proteome</keyword>
<dbReference type="STRING" id="1142511.WIGMOR_0592"/>
<dbReference type="HOGENOM" id="CLU_057180_1_2_6"/>
<dbReference type="OrthoDB" id="9812943at2"/>
<dbReference type="PANTHER" id="PTHR10695:SF46">
    <property type="entry name" value="BIFUNCTIONAL COENZYME A SYNTHASE-RELATED"/>
    <property type="match status" value="1"/>
</dbReference>
<comment type="catalytic activity">
    <reaction evidence="5">
        <text>3'-dephospho-CoA + ATP = ADP + CoA + H(+)</text>
        <dbReference type="Rhea" id="RHEA:18245"/>
        <dbReference type="ChEBI" id="CHEBI:15378"/>
        <dbReference type="ChEBI" id="CHEBI:30616"/>
        <dbReference type="ChEBI" id="CHEBI:57287"/>
        <dbReference type="ChEBI" id="CHEBI:57328"/>
        <dbReference type="ChEBI" id="CHEBI:456216"/>
        <dbReference type="EC" id="2.7.1.24"/>
    </reaction>
</comment>
<dbReference type="CDD" id="cd02022">
    <property type="entry name" value="DPCK"/>
    <property type="match status" value="1"/>
</dbReference>
<dbReference type="SUPFAM" id="SSF52540">
    <property type="entry name" value="P-loop containing nucleoside triphosphate hydrolases"/>
    <property type="match status" value="1"/>
</dbReference>
<evidence type="ECO:0000313" key="7">
    <source>
        <dbReference type="EMBL" id="AFA41406.1"/>
    </source>
</evidence>
<comment type="subcellular location">
    <subcellularLocation>
        <location evidence="5">Cytoplasm</location>
    </subcellularLocation>
</comment>
<dbReference type="Proteomes" id="UP000009061">
    <property type="component" value="Chromosome"/>
</dbReference>
<comment type="pathway">
    <text evidence="5">Cofactor biosynthesis; coenzyme A biosynthesis; CoA from (R)-pantothenate: step 5/5.</text>
</comment>